<evidence type="ECO:0000313" key="2">
    <source>
        <dbReference type="Proteomes" id="UP000276133"/>
    </source>
</evidence>
<protein>
    <submittedName>
        <fullName evidence="1">Uncharacterized protein</fullName>
    </submittedName>
</protein>
<dbReference type="AlphaFoldDB" id="A0A3M7PP29"/>
<proteinExistence type="predicted"/>
<sequence length="77" mass="9394">MFVYLVRLKFFILILLKHEKRVFCKVLKYIYLNFLALMYSKLRIVNIKLNKICSQFFLSISEQKLFQCPNEKAQLRN</sequence>
<name>A0A3M7PP29_BRAPC</name>
<gene>
    <name evidence="1" type="ORF">BpHYR1_050139</name>
</gene>
<reference evidence="1 2" key="1">
    <citation type="journal article" date="2018" name="Sci. Rep.">
        <title>Genomic signatures of local adaptation to the degree of environmental predictability in rotifers.</title>
        <authorList>
            <person name="Franch-Gras L."/>
            <person name="Hahn C."/>
            <person name="Garcia-Roger E.M."/>
            <person name="Carmona M.J."/>
            <person name="Serra M."/>
            <person name="Gomez A."/>
        </authorList>
    </citation>
    <scope>NUCLEOTIDE SEQUENCE [LARGE SCALE GENOMIC DNA]</scope>
    <source>
        <strain evidence="1">HYR1</strain>
    </source>
</reference>
<accession>A0A3M7PP29</accession>
<comment type="caution">
    <text evidence="1">The sequence shown here is derived from an EMBL/GenBank/DDBJ whole genome shotgun (WGS) entry which is preliminary data.</text>
</comment>
<dbReference type="EMBL" id="REGN01009573">
    <property type="protein sequence ID" value="RNA00877.1"/>
    <property type="molecule type" value="Genomic_DNA"/>
</dbReference>
<keyword evidence="2" id="KW-1185">Reference proteome</keyword>
<dbReference type="Proteomes" id="UP000276133">
    <property type="component" value="Unassembled WGS sequence"/>
</dbReference>
<organism evidence="1 2">
    <name type="scientific">Brachionus plicatilis</name>
    <name type="common">Marine rotifer</name>
    <name type="synonym">Brachionus muelleri</name>
    <dbReference type="NCBI Taxonomy" id="10195"/>
    <lineage>
        <taxon>Eukaryota</taxon>
        <taxon>Metazoa</taxon>
        <taxon>Spiralia</taxon>
        <taxon>Gnathifera</taxon>
        <taxon>Rotifera</taxon>
        <taxon>Eurotatoria</taxon>
        <taxon>Monogononta</taxon>
        <taxon>Pseudotrocha</taxon>
        <taxon>Ploima</taxon>
        <taxon>Brachionidae</taxon>
        <taxon>Brachionus</taxon>
    </lineage>
</organism>
<evidence type="ECO:0000313" key="1">
    <source>
        <dbReference type="EMBL" id="RNA00877.1"/>
    </source>
</evidence>